<name>A0A2S5KJR4_9PROT</name>
<dbReference type="Proteomes" id="UP000238196">
    <property type="component" value="Unassembled WGS sequence"/>
</dbReference>
<dbReference type="AlphaFoldDB" id="A0A2S5KJR4"/>
<organism evidence="1 2">
    <name type="scientific">Proteobacteria bacterium 228</name>
    <dbReference type="NCBI Taxonomy" id="2083153"/>
    <lineage>
        <taxon>Bacteria</taxon>
        <taxon>Pseudomonadati</taxon>
        <taxon>Pseudomonadota</taxon>
    </lineage>
</organism>
<dbReference type="EMBL" id="PRLP01000122">
    <property type="protein sequence ID" value="PPC74853.1"/>
    <property type="molecule type" value="Genomic_DNA"/>
</dbReference>
<comment type="caution">
    <text evidence="1">The sequence shown here is derived from an EMBL/GenBank/DDBJ whole genome shotgun (WGS) entry which is preliminary data.</text>
</comment>
<gene>
    <name evidence="1" type="ORF">C4K68_22925</name>
</gene>
<proteinExistence type="predicted"/>
<evidence type="ECO:0000313" key="2">
    <source>
        <dbReference type="Proteomes" id="UP000238196"/>
    </source>
</evidence>
<reference evidence="1 2" key="1">
    <citation type="submission" date="2018-02" db="EMBL/GenBank/DDBJ databases">
        <title>novel marine gammaproteobacteria from coastal saline agro ecosystem.</title>
        <authorList>
            <person name="Krishnan R."/>
            <person name="Ramesh Kumar N."/>
        </authorList>
    </citation>
    <scope>NUCLEOTIDE SEQUENCE [LARGE SCALE GENOMIC DNA]</scope>
    <source>
        <strain evidence="1 2">228</strain>
    </source>
</reference>
<evidence type="ECO:0000313" key="1">
    <source>
        <dbReference type="EMBL" id="PPC74853.1"/>
    </source>
</evidence>
<accession>A0A2S5KJR4</accession>
<sequence length="83" mass="9400">MKNPEELYLVHVPALVAVLLSKEKEKGTPLTEAEVQEITNNSECIAMPLYAKREVEESRGYVDINPENCWAEWLVARAALNRS</sequence>
<protein>
    <submittedName>
        <fullName evidence="1">Uncharacterized protein</fullName>
    </submittedName>
</protein>
<dbReference type="OrthoDB" id="7066376at2"/>